<dbReference type="InterPro" id="IPR036259">
    <property type="entry name" value="MFS_trans_sf"/>
</dbReference>
<comment type="subcellular location">
    <subcellularLocation>
        <location evidence="1">Cell membrane</location>
        <topology evidence="1">Multi-pass membrane protein</topology>
    </subcellularLocation>
</comment>
<dbReference type="PANTHER" id="PTHR23517:SF3">
    <property type="entry name" value="INTEGRAL MEMBRANE TRANSPORT PROTEIN"/>
    <property type="match status" value="1"/>
</dbReference>
<feature type="transmembrane region" description="Helical" evidence="7">
    <location>
        <begin position="41"/>
        <end position="58"/>
    </location>
</feature>
<dbReference type="Pfam" id="PF07690">
    <property type="entry name" value="MFS_1"/>
    <property type="match status" value="1"/>
</dbReference>
<dbReference type="InterPro" id="IPR050171">
    <property type="entry name" value="MFS_Transporters"/>
</dbReference>
<gene>
    <name evidence="9" type="ORF">MW290_31710</name>
</gene>
<keyword evidence="3" id="KW-1003">Cell membrane</keyword>
<accession>A0ABY4S9R3</accession>
<evidence type="ECO:0000256" key="6">
    <source>
        <dbReference type="ARBA" id="ARBA00023136"/>
    </source>
</evidence>
<keyword evidence="4 7" id="KW-0812">Transmembrane</keyword>
<dbReference type="PANTHER" id="PTHR23517">
    <property type="entry name" value="RESISTANCE PROTEIN MDTM, PUTATIVE-RELATED-RELATED"/>
    <property type="match status" value="1"/>
</dbReference>
<dbReference type="SUPFAM" id="SSF103473">
    <property type="entry name" value="MFS general substrate transporter"/>
    <property type="match status" value="1"/>
</dbReference>
<dbReference type="EMBL" id="CP097636">
    <property type="protein sequence ID" value="URI10103.1"/>
    <property type="molecule type" value="Genomic_DNA"/>
</dbReference>
<dbReference type="InterPro" id="IPR011701">
    <property type="entry name" value="MFS"/>
</dbReference>
<keyword evidence="6 7" id="KW-0472">Membrane</keyword>
<evidence type="ECO:0000256" key="3">
    <source>
        <dbReference type="ARBA" id="ARBA00022475"/>
    </source>
</evidence>
<feature type="transmembrane region" description="Helical" evidence="7">
    <location>
        <begin position="127"/>
        <end position="146"/>
    </location>
</feature>
<name>A0ABY4S9R3_AQUTE</name>
<evidence type="ECO:0000256" key="5">
    <source>
        <dbReference type="ARBA" id="ARBA00022989"/>
    </source>
</evidence>
<feature type="transmembrane region" description="Helical" evidence="7">
    <location>
        <begin position="158"/>
        <end position="178"/>
    </location>
</feature>
<feature type="transmembrane region" description="Helical" evidence="7">
    <location>
        <begin position="294"/>
        <end position="320"/>
    </location>
</feature>
<evidence type="ECO:0000256" key="4">
    <source>
        <dbReference type="ARBA" id="ARBA00022692"/>
    </source>
</evidence>
<feature type="transmembrane region" description="Helical" evidence="7">
    <location>
        <begin position="359"/>
        <end position="377"/>
    </location>
</feature>
<keyword evidence="2" id="KW-0813">Transport</keyword>
<evidence type="ECO:0000256" key="1">
    <source>
        <dbReference type="ARBA" id="ARBA00004651"/>
    </source>
</evidence>
<keyword evidence="10" id="KW-1185">Reference proteome</keyword>
<protein>
    <submittedName>
        <fullName evidence="9">MFS transporter</fullName>
    </submittedName>
</protein>
<dbReference type="InterPro" id="IPR020846">
    <property type="entry name" value="MFS_dom"/>
</dbReference>
<proteinExistence type="predicted"/>
<evidence type="ECO:0000313" key="10">
    <source>
        <dbReference type="Proteomes" id="UP001056201"/>
    </source>
</evidence>
<evidence type="ECO:0000313" key="9">
    <source>
        <dbReference type="EMBL" id="URI10103.1"/>
    </source>
</evidence>
<dbReference type="Proteomes" id="UP001056201">
    <property type="component" value="Chromosome 2"/>
</dbReference>
<feature type="transmembrane region" description="Helical" evidence="7">
    <location>
        <begin position="93"/>
        <end position="115"/>
    </location>
</feature>
<organism evidence="9 10">
    <name type="scientific">Aquincola tertiaricarbonis</name>
    <dbReference type="NCBI Taxonomy" id="391953"/>
    <lineage>
        <taxon>Bacteria</taxon>
        <taxon>Pseudomonadati</taxon>
        <taxon>Pseudomonadota</taxon>
        <taxon>Betaproteobacteria</taxon>
        <taxon>Burkholderiales</taxon>
        <taxon>Sphaerotilaceae</taxon>
        <taxon>Aquincola</taxon>
    </lineage>
</organism>
<dbReference type="RefSeq" id="WP_250198312.1">
    <property type="nucleotide sequence ID" value="NZ_CP097636.1"/>
</dbReference>
<feature type="transmembrane region" description="Helical" evidence="7">
    <location>
        <begin position="211"/>
        <end position="232"/>
    </location>
</feature>
<evidence type="ECO:0000256" key="2">
    <source>
        <dbReference type="ARBA" id="ARBA00022448"/>
    </source>
</evidence>
<evidence type="ECO:0000259" key="8">
    <source>
        <dbReference type="PROSITE" id="PS50850"/>
    </source>
</evidence>
<keyword evidence="5 7" id="KW-1133">Transmembrane helix</keyword>
<dbReference type="PROSITE" id="PS50850">
    <property type="entry name" value="MFS"/>
    <property type="match status" value="1"/>
</dbReference>
<evidence type="ECO:0000256" key="7">
    <source>
        <dbReference type="SAM" id="Phobius"/>
    </source>
</evidence>
<dbReference type="Gene3D" id="1.20.1250.20">
    <property type="entry name" value="MFS general substrate transporter like domains"/>
    <property type="match status" value="1"/>
</dbReference>
<sequence length="387" mass="40210">MRPLPLLIILMVLDHVAFNGSRIAVSLTAISQGASPLTVGLLMASFALLPALLAVPAGRWIDGVGVQRPMMVGSVGVGLGTLLPFLLPQLPALAVASVLIGVSFMLINVAAYHAVGELSSAEDRTANFSYVALGFSTSSFIAPLLTGVSIDQLGHRSSFLVLALFTVMPAAVLALVGLPDTRRKLVAMPEGGAAAKPRMFDLLRSPQMRHLFIAIAVLTVAWDIYTFAMPLYGTQIGLSASQIGIVMGSFAAASFMVRLAMPFVAARVAPWQLITVSMLLAAASYAAIPFSHGVGTLMAIMFVLGASLGAPHPMVLTLLHHSAPEGRAGEAVGLRTMFINTSQTAMPLVFGVLGAALGLAPLFLAMTAALLGGGAMARRVARSESGR</sequence>
<feature type="domain" description="Major facilitator superfamily (MFS) profile" evidence="8">
    <location>
        <begin position="1"/>
        <end position="385"/>
    </location>
</feature>
<feature type="transmembrane region" description="Helical" evidence="7">
    <location>
        <begin position="238"/>
        <end position="257"/>
    </location>
</feature>
<reference evidence="9" key="1">
    <citation type="submission" date="2022-05" db="EMBL/GenBank/DDBJ databases">
        <title>An RpoN-dependent PEP-CTERM gene is involved in floc formation of an Aquincola tertiaricarbonis strain.</title>
        <authorList>
            <person name="Qiu D."/>
            <person name="Xia M."/>
        </authorList>
    </citation>
    <scope>NUCLEOTIDE SEQUENCE</scope>
    <source>
        <strain evidence="9">RN12</strain>
    </source>
</reference>